<evidence type="ECO:0000313" key="2">
    <source>
        <dbReference type="Proteomes" id="UP000003598"/>
    </source>
</evidence>
<dbReference type="STRING" id="762968.HMPREF9441_00114"/>
<name>G5SL95_9BACT</name>
<proteinExistence type="predicted"/>
<dbReference type="Proteomes" id="UP000003598">
    <property type="component" value="Unassembled WGS sequence"/>
</dbReference>
<dbReference type="HOGENOM" id="CLU_3155831_0_0_10"/>
<reference evidence="1 2" key="1">
    <citation type="submission" date="2011-03" db="EMBL/GenBank/DDBJ databases">
        <authorList>
            <person name="Weinstock G."/>
            <person name="Sodergren E."/>
            <person name="Clifton S."/>
            <person name="Fulton L."/>
            <person name="Fulton B."/>
            <person name="Courtney L."/>
            <person name="Fronick C."/>
            <person name="Harrison M."/>
            <person name="Strong C."/>
            <person name="Farmer C."/>
            <person name="Delahaunty K."/>
            <person name="Markovic C."/>
            <person name="Hall O."/>
            <person name="Minx P."/>
            <person name="Tomlinson C."/>
            <person name="Mitreva M."/>
            <person name="Hou S."/>
            <person name="Chen J."/>
            <person name="Wollam A."/>
            <person name="Pepin K.H."/>
            <person name="Johnson M."/>
            <person name="Bhonagiri V."/>
            <person name="Zhang X."/>
            <person name="Suruliraj S."/>
            <person name="Warren W."/>
            <person name="Chinwalla A."/>
            <person name="Mardis E.R."/>
            <person name="Wilson R.K."/>
        </authorList>
    </citation>
    <scope>NUCLEOTIDE SEQUENCE [LARGE SCALE GENOMIC DNA]</scope>
    <source>
        <strain evidence="1 2">YIT 11840</strain>
    </source>
</reference>
<keyword evidence="2" id="KW-1185">Reference proteome</keyword>
<protein>
    <submittedName>
        <fullName evidence="1">Uncharacterized protein</fullName>
    </submittedName>
</protein>
<comment type="caution">
    <text evidence="1">The sequence shown here is derived from an EMBL/GenBank/DDBJ whole genome shotgun (WGS) entry which is preliminary data.</text>
</comment>
<evidence type="ECO:0000313" key="1">
    <source>
        <dbReference type="EMBL" id="EHH02100.1"/>
    </source>
</evidence>
<sequence length="48" mass="5947">MGNYFSWIYCEKSNNRFVLVRSHYRVKNGKLELVHAYYRAKWGTRKLY</sequence>
<dbReference type="EMBL" id="AFFY01000001">
    <property type="protein sequence ID" value="EHH02100.1"/>
    <property type="molecule type" value="Genomic_DNA"/>
</dbReference>
<organism evidence="1 2">
    <name type="scientific">Paraprevotella clara YIT 11840</name>
    <dbReference type="NCBI Taxonomy" id="762968"/>
    <lineage>
        <taxon>Bacteria</taxon>
        <taxon>Pseudomonadati</taxon>
        <taxon>Bacteroidota</taxon>
        <taxon>Bacteroidia</taxon>
        <taxon>Bacteroidales</taxon>
        <taxon>Prevotellaceae</taxon>
        <taxon>Paraprevotella</taxon>
    </lineage>
</organism>
<gene>
    <name evidence="1" type="ORF">HMPREF9441_00114</name>
</gene>
<dbReference type="AlphaFoldDB" id="G5SL95"/>
<accession>G5SL95</accession>